<dbReference type="GO" id="GO:0005886">
    <property type="term" value="C:plasma membrane"/>
    <property type="evidence" value="ECO:0007669"/>
    <property type="project" value="TreeGrafter"/>
</dbReference>
<keyword evidence="3 5" id="KW-1133">Transmembrane helix</keyword>
<evidence type="ECO:0000256" key="3">
    <source>
        <dbReference type="ARBA" id="ARBA00022989"/>
    </source>
</evidence>
<keyword evidence="6" id="KW-1185">Reference proteome</keyword>
<keyword evidence="4 5" id="KW-0472">Membrane</keyword>
<feature type="transmembrane region" description="Helical" evidence="5">
    <location>
        <begin position="128"/>
        <end position="154"/>
    </location>
</feature>
<dbReference type="PANTHER" id="PTHR10671:SF54">
    <property type="entry name" value="CLC-LIKE PROTEIN 2"/>
    <property type="match status" value="1"/>
</dbReference>
<reference evidence="7" key="1">
    <citation type="submission" date="2020-12" db="UniProtKB">
        <authorList>
            <consortium name="WormBaseParasite"/>
        </authorList>
    </citation>
    <scope>IDENTIFICATION</scope>
    <source>
        <strain evidence="7">MHco3</strain>
    </source>
</reference>
<dbReference type="AlphaFoldDB" id="A0A7I4YDW1"/>
<dbReference type="InterPro" id="IPR050579">
    <property type="entry name" value="PMP-22/EMP/MP20-like"/>
</dbReference>
<dbReference type="OMA" id="PAWQVVY"/>
<dbReference type="Pfam" id="PF07062">
    <property type="entry name" value="Clc-like"/>
    <property type="match status" value="1"/>
</dbReference>
<comment type="subcellular location">
    <subcellularLocation>
        <location evidence="1">Membrane</location>
        <topology evidence="1">Multi-pass membrane protein</topology>
    </subcellularLocation>
</comment>
<sequence length="255" mass="28770">MESAKAFLQLPAAIFALLGLITIFVALATPAWQVVYARELQQWLQSGLWMSCQTRPSGMYMCSYETSQGIYGSRSQMDVLSHDAGDLHFHAWQRTLLHVFLVGQLCCIICLVIHCFSRCSLTERATGVLITVFIALAALLCVGAAVTFAIYSTMVDYRFLQVSVSGIYEKHRGYSFYIAVLGIVFYLFSLCLSLAYTINTIRKPQLNYGSVERMREQQPRLVFGSQQPQYSQEDFFAMKPLPNIPQYSPFRSSGI</sequence>
<evidence type="ECO:0000313" key="7">
    <source>
        <dbReference type="WBParaSite" id="HCON_00087720-00001"/>
    </source>
</evidence>
<name>A0A7I4YDW1_HAECO</name>
<feature type="transmembrane region" description="Helical" evidence="5">
    <location>
        <begin position="96"/>
        <end position="116"/>
    </location>
</feature>
<dbReference type="Gene3D" id="1.20.140.150">
    <property type="match status" value="1"/>
</dbReference>
<keyword evidence="2 5" id="KW-0812">Transmembrane</keyword>
<dbReference type="OrthoDB" id="10025519at2759"/>
<evidence type="ECO:0000256" key="1">
    <source>
        <dbReference type="ARBA" id="ARBA00004141"/>
    </source>
</evidence>
<organism evidence="6 7">
    <name type="scientific">Haemonchus contortus</name>
    <name type="common">Barber pole worm</name>
    <dbReference type="NCBI Taxonomy" id="6289"/>
    <lineage>
        <taxon>Eukaryota</taxon>
        <taxon>Metazoa</taxon>
        <taxon>Ecdysozoa</taxon>
        <taxon>Nematoda</taxon>
        <taxon>Chromadorea</taxon>
        <taxon>Rhabditida</taxon>
        <taxon>Rhabditina</taxon>
        <taxon>Rhabditomorpha</taxon>
        <taxon>Strongyloidea</taxon>
        <taxon>Trichostrongylidae</taxon>
        <taxon>Haemonchus</taxon>
    </lineage>
</organism>
<proteinExistence type="predicted"/>
<evidence type="ECO:0000313" key="6">
    <source>
        <dbReference type="Proteomes" id="UP000025227"/>
    </source>
</evidence>
<dbReference type="PANTHER" id="PTHR10671">
    <property type="entry name" value="EPITHELIAL MEMBRANE PROTEIN-RELATED"/>
    <property type="match status" value="1"/>
</dbReference>
<evidence type="ECO:0000256" key="5">
    <source>
        <dbReference type="SAM" id="Phobius"/>
    </source>
</evidence>
<dbReference type="InterPro" id="IPR010761">
    <property type="entry name" value="Clc_prot-like"/>
</dbReference>
<evidence type="ECO:0000256" key="4">
    <source>
        <dbReference type="ARBA" id="ARBA00023136"/>
    </source>
</evidence>
<feature type="transmembrane region" description="Helical" evidence="5">
    <location>
        <begin position="174"/>
        <end position="198"/>
    </location>
</feature>
<evidence type="ECO:0000256" key="2">
    <source>
        <dbReference type="ARBA" id="ARBA00022692"/>
    </source>
</evidence>
<dbReference type="WBParaSite" id="HCON_00087720-00001">
    <property type="protein sequence ID" value="HCON_00087720-00001"/>
    <property type="gene ID" value="HCON_00087720"/>
</dbReference>
<accession>A0A7I4YDW1</accession>
<dbReference type="Proteomes" id="UP000025227">
    <property type="component" value="Unplaced"/>
</dbReference>
<protein>
    <submittedName>
        <fullName evidence="7">Claudin</fullName>
    </submittedName>
</protein>